<dbReference type="Pfam" id="PF00082">
    <property type="entry name" value="Peptidase_S8"/>
    <property type="match status" value="1"/>
</dbReference>
<evidence type="ECO:0000256" key="4">
    <source>
        <dbReference type="ARBA" id="ARBA00022801"/>
    </source>
</evidence>
<evidence type="ECO:0000256" key="3">
    <source>
        <dbReference type="ARBA" id="ARBA00022729"/>
    </source>
</evidence>
<evidence type="ECO:0008006" key="15">
    <source>
        <dbReference type="Google" id="ProtNLM"/>
    </source>
</evidence>
<evidence type="ECO:0000259" key="9">
    <source>
        <dbReference type="Pfam" id="PF00082"/>
    </source>
</evidence>
<proteinExistence type="inferred from homology"/>
<feature type="domain" description="PA" evidence="10">
    <location>
        <begin position="406"/>
        <end position="480"/>
    </location>
</feature>
<dbReference type="Pfam" id="PF05922">
    <property type="entry name" value="Inhibitor_I9"/>
    <property type="match status" value="1"/>
</dbReference>
<dbReference type="Pfam" id="PF02225">
    <property type="entry name" value="PA"/>
    <property type="match status" value="1"/>
</dbReference>
<dbReference type="PROSITE" id="PS00138">
    <property type="entry name" value="SUBTILASE_SER"/>
    <property type="match status" value="1"/>
</dbReference>
<evidence type="ECO:0000256" key="5">
    <source>
        <dbReference type="ARBA" id="ARBA00022825"/>
    </source>
</evidence>
<dbReference type="SUPFAM" id="SSF52743">
    <property type="entry name" value="Subtilisin-like"/>
    <property type="match status" value="1"/>
</dbReference>
<dbReference type="Pfam" id="PF17766">
    <property type="entry name" value="fn3_6"/>
    <property type="match status" value="1"/>
</dbReference>
<dbReference type="Gene3D" id="3.40.50.200">
    <property type="entry name" value="Peptidase S8/S53 domain"/>
    <property type="match status" value="2"/>
</dbReference>
<feature type="domain" description="Peptidase S8/S53" evidence="9">
    <location>
        <begin position="114"/>
        <end position="600"/>
    </location>
</feature>
<evidence type="ECO:0000256" key="1">
    <source>
        <dbReference type="ARBA" id="ARBA00011073"/>
    </source>
</evidence>
<dbReference type="EMBL" id="JAKOGI010000089">
    <property type="protein sequence ID" value="KAJ8444780.1"/>
    <property type="molecule type" value="Genomic_DNA"/>
</dbReference>
<gene>
    <name evidence="13" type="ORF">Cgig2_011742</name>
</gene>
<dbReference type="SUPFAM" id="SSF52025">
    <property type="entry name" value="PA domain"/>
    <property type="match status" value="1"/>
</dbReference>
<comment type="similarity">
    <text evidence="1 8">Belongs to the peptidase S8 family.</text>
</comment>
<dbReference type="PROSITE" id="PS51892">
    <property type="entry name" value="SUBTILASE"/>
    <property type="match status" value="1"/>
</dbReference>
<dbReference type="InterPro" id="IPR015500">
    <property type="entry name" value="Peptidase_S8_subtilisin-rel"/>
</dbReference>
<evidence type="ECO:0000259" key="12">
    <source>
        <dbReference type="Pfam" id="PF17766"/>
    </source>
</evidence>
<dbReference type="PRINTS" id="PR00723">
    <property type="entry name" value="SUBTILISIN"/>
</dbReference>
<dbReference type="Proteomes" id="UP001153076">
    <property type="component" value="Unassembled WGS sequence"/>
</dbReference>
<dbReference type="Gene3D" id="3.30.70.80">
    <property type="entry name" value="Peptidase S8 propeptide/proteinase inhibitor I9"/>
    <property type="match status" value="1"/>
</dbReference>
<dbReference type="InterPro" id="IPR003137">
    <property type="entry name" value="PA_domain"/>
</dbReference>
<keyword evidence="14" id="KW-1185">Reference proteome</keyword>
<evidence type="ECO:0000313" key="14">
    <source>
        <dbReference type="Proteomes" id="UP001153076"/>
    </source>
</evidence>
<feature type="active site" description="Charge relay system" evidence="7 8">
    <location>
        <position position="123"/>
    </location>
</feature>
<dbReference type="FunFam" id="2.60.40.2310:FF:000001">
    <property type="entry name" value="Subtilisin-like protease SBT1.5"/>
    <property type="match status" value="1"/>
</dbReference>
<protein>
    <recommendedName>
        <fullName evidence="15">Subtilisin-like protease</fullName>
    </recommendedName>
</protein>
<keyword evidence="6" id="KW-0325">Glycoprotein</keyword>
<dbReference type="PANTHER" id="PTHR10795">
    <property type="entry name" value="PROPROTEIN CONVERTASE SUBTILISIN/KEXIN"/>
    <property type="match status" value="1"/>
</dbReference>
<dbReference type="GO" id="GO:0004252">
    <property type="term" value="F:serine-type endopeptidase activity"/>
    <property type="evidence" value="ECO:0007669"/>
    <property type="project" value="UniProtKB-UniRule"/>
</dbReference>
<dbReference type="InterPro" id="IPR045051">
    <property type="entry name" value="SBT"/>
</dbReference>
<feature type="active site" description="Charge relay system" evidence="7 8">
    <location>
        <position position="559"/>
    </location>
</feature>
<evidence type="ECO:0000256" key="8">
    <source>
        <dbReference type="PROSITE-ProRule" id="PRU01240"/>
    </source>
</evidence>
<evidence type="ECO:0000256" key="6">
    <source>
        <dbReference type="ARBA" id="ARBA00023180"/>
    </source>
</evidence>
<dbReference type="CDD" id="cd02120">
    <property type="entry name" value="PA_subtilisin_like"/>
    <property type="match status" value="1"/>
</dbReference>
<dbReference type="InterPro" id="IPR010259">
    <property type="entry name" value="S8pro/Inhibitor_I9"/>
</dbReference>
<dbReference type="CDD" id="cd04852">
    <property type="entry name" value="Peptidases_S8_3"/>
    <property type="match status" value="1"/>
</dbReference>
<dbReference type="InterPro" id="IPR036852">
    <property type="entry name" value="Peptidase_S8/S53_dom_sf"/>
</dbReference>
<dbReference type="InterPro" id="IPR046450">
    <property type="entry name" value="PA_dom_sf"/>
</dbReference>
<accession>A0A9Q1QLT6</accession>
<keyword evidence="3" id="KW-0732">Signal</keyword>
<evidence type="ECO:0000256" key="2">
    <source>
        <dbReference type="ARBA" id="ARBA00022670"/>
    </source>
</evidence>
<dbReference type="InterPro" id="IPR037045">
    <property type="entry name" value="S8pro/Inhibitor_I9_sf"/>
</dbReference>
<keyword evidence="2 8" id="KW-0645">Protease</keyword>
<dbReference type="FunFam" id="3.40.50.200:FF:000006">
    <property type="entry name" value="Subtilisin-like protease SBT1.5"/>
    <property type="match status" value="1"/>
</dbReference>
<feature type="domain" description="Inhibitor I9" evidence="11">
    <location>
        <begin position="3"/>
        <end position="86"/>
    </location>
</feature>
<evidence type="ECO:0000259" key="11">
    <source>
        <dbReference type="Pfam" id="PF05922"/>
    </source>
</evidence>
<dbReference type="GO" id="GO:0006508">
    <property type="term" value="P:proteolysis"/>
    <property type="evidence" value="ECO:0007669"/>
    <property type="project" value="UniProtKB-KW"/>
</dbReference>
<evidence type="ECO:0000256" key="7">
    <source>
        <dbReference type="PIRSR" id="PIRSR615500-1"/>
    </source>
</evidence>
<comment type="caution">
    <text evidence="13">The sequence shown here is derived from an EMBL/GenBank/DDBJ whole genome shotgun (WGS) entry which is preliminary data.</text>
</comment>
<organism evidence="13 14">
    <name type="scientific">Carnegiea gigantea</name>
    <dbReference type="NCBI Taxonomy" id="171969"/>
    <lineage>
        <taxon>Eukaryota</taxon>
        <taxon>Viridiplantae</taxon>
        <taxon>Streptophyta</taxon>
        <taxon>Embryophyta</taxon>
        <taxon>Tracheophyta</taxon>
        <taxon>Spermatophyta</taxon>
        <taxon>Magnoliopsida</taxon>
        <taxon>eudicotyledons</taxon>
        <taxon>Gunneridae</taxon>
        <taxon>Pentapetalae</taxon>
        <taxon>Caryophyllales</taxon>
        <taxon>Cactineae</taxon>
        <taxon>Cactaceae</taxon>
        <taxon>Cactoideae</taxon>
        <taxon>Echinocereeae</taxon>
        <taxon>Carnegiea</taxon>
    </lineage>
</organism>
<keyword evidence="4 8" id="KW-0378">Hydrolase</keyword>
<dbReference type="InterPro" id="IPR034197">
    <property type="entry name" value="Peptidases_S8_3"/>
</dbReference>
<reference evidence="13" key="1">
    <citation type="submission" date="2022-04" db="EMBL/GenBank/DDBJ databases">
        <title>Carnegiea gigantea Genome sequencing and assembly v2.</title>
        <authorList>
            <person name="Copetti D."/>
            <person name="Sanderson M.J."/>
            <person name="Burquez A."/>
            <person name="Wojciechowski M.F."/>
        </authorList>
    </citation>
    <scope>NUCLEOTIDE SEQUENCE</scope>
    <source>
        <strain evidence="13">SGP5-SGP5p</strain>
        <tissue evidence="13">Aerial part</tissue>
    </source>
</reference>
<name>A0A9Q1QLT6_9CARY</name>
<dbReference type="OrthoDB" id="548993at2759"/>
<dbReference type="InterPro" id="IPR023828">
    <property type="entry name" value="Peptidase_S8_Ser-AS"/>
</dbReference>
<feature type="domain" description="Subtilisin-like protease fibronectin type-III" evidence="12">
    <location>
        <begin position="671"/>
        <end position="766"/>
    </location>
</feature>
<sequence>MQSYIVYLGSASSNGDRLAAEGLTMSQLSVLSSVLQRNVRTADVLQYSYNKVFNGFAALLSEEEAKELAKHPDVISVFKSQLRELHTTRSWEFLGLQHDRVVPGNSTWKKAKFGQDVIIANLDTGVWPESRSFSDKGFGPVPAKYKGICQNEHDSRFHCNRKLIGARYFYKGYEEALRQLNITFNYKKSPRDLESHGSHTLSTAAGNPVPGVNVNGFGNGTATGGSPRARVAAYKVCWPSPSPFLGGCSDVDILAGLEAAIDDNVDVISMSLGGSPSDYIEDPIALGSFHAVKKGIPVIASAGNNGPDMGTVSNVAPWIFTVGASTIDRQFVSHVILGNKHTLQGVVLGSLFEITVYFSLYLTCPCPCFQNCKGASGTHRALPPNKFYPLIAGVAGALPDANSTAAGYCLNRTMDPAKVKGKILVCLRGDGDRIDKGYEAKRLGAVGLILANSKELGIQLVPDDYPLPASHVTFSDGQALFSYLKSTKSPVATITAGRTHLGVKPAPFMAFFSSRGPNSITPGILKPDITAPGVGIIAALTKAKEAELKGYYGPMDGTSMSCPHISGIVGLLKSIYPRWSPSEIKSAIMTTASALDNTGKPLLDFTNIKATPFHYGAGHVRPNQAINPGLVYAMGQHDYLNFLCAVGYGRKVIKKSFGQSYHCPHSVSVANLNYPTITIPDFSGNTTVARRVKNVGHPSTYSATIKAPAGVSITVKPKTLKFTKKGQELKYKLVFAAKTRRLPKDYSFGYLVWSDGRHSVRSRIAVKTKDSKTY</sequence>
<dbReference type="Gene3D" id="2.60.40.2310">
    <property type="match status" value="1"/>
</dbReference>
<evidence type="ECO:0000259" key="10">
    <source>
        <dbReference type="Pfam" id="PF02225"/>
    </source>
</evidence>
<feature type="active site" description="Charge relay system" evidence="7 8">
    <location>
        <position position="196"/>
    </location>
</feature>
<evidence type="ECO:0000313" key="13">
    <source>
        <dbReference type="EMBL" id="KAJ8444780.1"/>
    </source>
</evidence>
<dbReference type="InterPro" id="IPR000209">
    <property type="entry name" value="Peptidase_S8/S53_dom"/>
</dbReference>
<dbReference type="AlphaFoldDB" id="A0A9Q1QLT6"/>
<dbReference type="InterPro" id="IPR041469">
    <property type="entry name" value="Subtilisin-like_FN3"/>
</dbReference>
<keyword evidence="5 8" id="KW-0720">Serine protease</keyword>